<evidence type="ECO:0000313" key="7">
    <source>
        <dbReference type="EMBL" id="WWM71161.1"/>
    </source>
</evidence>
<dbReference type="InterPro" id="IPR011250">
    <property type="entry name" value="OMP/PagP_B-barrel"/>
</dbReference>
<dbReference type="PANTHER" id="PTHR34001:SF3">
    <property type="entry name" value="BLL7405 PROTEIN"/>
    <property type="match status" value="1"/>
</dbReference>
<proteinExistence type="inferred from homology"/>
<comment type="subcellular location">
    <subcellularLocation>
        <location evidence="1">Membrane</location>
    </subcellularLocation>
</comment>
<dbReference type="InterPro" id="IPR051692">
    <property type="entry name" value="OMP-like"/>
</dbReference>
<dbReference type="EMBL" id="CP145607">
    <property type="protein sequence ID" value="WWM71161.1"/>
    <property type="molecule type" value="Genomic_DNA"/>
</dbReference>
<sequence>MKNALKFAAFALLAGVALPAQAQDAPAYTGPRVELRATYDFVGAGFRNTTDFQGRGTFGDDTSNEGTNIGGEVGFDIAAGPAVVGVYAGAEFGETQILALARPYRFDTGNNYTVGARAGFQTRGVLVYAKAGYSNGELKANVLSGGSTTLFNGYDENRDGFHVGGGAEFALRGRLYGKLEYTHHRYDRATISTSEEVRFSRNNLTAAIGLRF</sequence>
<keyword evidence="8" id="KW-1185">Reference proteome</keyword>
<reference evidence="7 8" key="1">
    <citation type="submission" date="2024-02" db="EMBL/GenBank/DDBJ databases">
        <title>Full genome sequence of Sphingomonas kaistensis.</title>
        <authorList>
            <person name="Poletto B.L."/>
            <person name="Silva G."/>
            <person name="Galante D."/>
            <person name="Campos K.R."/>
            <person name="Santos M.B.N."/>
            <person name="Sacchi C.T."/>
        </authorList>
    </citation>
    <scope>NUCLEOTIDE SEQUENCE [LARGE SCALE GENOMIC DNA]</scope>
    <source>
        <strain evidence="7 8">MA4R</strain>
    </source>
</reference>
<evidence type="ECO:0000256" key="1">
    <source>
        <dbReference type="ARBA" id="ARBA00004370"/>
    </source>
</evidence>
<accession>A0ABZ2G5K8</accession>
<dbReference type="RefSeq" id="WP_338504490.1">
    <property type="nucleotide sequence ID" value="NZ_CP145607.1"/>
</dbReference>
<dbReference type="InterPro" id="IPR027385">
    <property type="entry name" value="Beta-barrel_OMP"/>
</dbReference>
<protein>
    <submittedName>
        <fullName evidence="7">Outer membrane beta-barrel protein</fullName>
    </submittedName>
</protein>
<gene>
    <name evidence="7" type="ORF">V6R86_10890</name>
</gene>
<dbReference type="Proteomes" id="UP001382935">
    <property type="component" value="Chromosome"/>
</dbReference>
<organism evidence="7 8">
    <name type="scientific">Sphingomonas kaistensis</name>
    <dbReference type="NCBI Taxonomy" id="298708"/>
    <lineage>
        <taxon>Bacteria</taxon>
        <taxon>Pseudomonadati</taxon>
        <taxon>Pseudomonadota</taxon>
        <taxon>Alphaproteobacteria</taxon>
        <taxon>Sphingomonadales</taxon>
        <taxon>Sphingomonadaceae</taxon>
        <taxon>Sphingomonas</taxon>
    </lineage>
</organism>
<keyword evidence="3" id="KW-0472">Membrane</keyword>
<dbReference type="SUPFAM" id="SSF56925">
    <property type="entry name" value="OMPA-like"/>
    <property type="match status" value="1"/>
</dbReference>
<evidence type="ECO:0000256" key="4">
    <source>
        <dbReference type="ARBA" id="ARBA00038306"/>
    </source>
</evidence>
<evidence type="ECO:0000259" key="6">
    <source>
        <dbReference type="Pfam" id="PF13505"/>
    </source>
</evidence>
<name>A0ABZ2G5K8_9SPHN</name>
<evidence type="ECO:0000256" key="5">
    <source>
        <dbReference type="SAM" id="SignalP"/>
    </source>
</evidence>
<comment type="similarity">
    <text evidence="4">Belongs to the Omp25/RopB family.</text>
</comment>
<keyword evidence="2 5" id="KW-0732">Signal</keyword>
<evidence type="ECO:0000313" key="8">
    <source>
        <dbReference type="Proteomes" id="UP001382935"/>
    </source>
</evidence>
<dbReference type="Pfam" id="PF13505">
    <property type="entry name" value="OMP_b-brl"/>
    <property type="match status" value="1"/>
</dbReference>
<feature type="signal peptide" evidence="5">
    <location>
        <begin position="1"/>
        <end position="22"/>
    </location>
</feature>
<dbReference type="PANTHER" id="PTHR34001">
    <property type="entry name" value="BLL7405 PROTEIN"/>
    <property type="match status" value="1"/>
</dbReference>
<evidence type="ECO:0000256" key="2">
    <source>
        <dbReference type="ARBA" id="ARBA00022729"/>
    </source>
</evidence>
<feature type="chain" id="PRO_5046999930" evidence="5">
    <location>
        <begin position="23"/>
        <end position="212"/>
    </location>
</feature>
<evidence type="ECO:0000256" key="3">
    <source>
        <dbReference type="ARBA" id="ARBA00023136"/>
    </source>
</evidence>
<feature type="domain" description="Outer membrane protein beta-barrel" evidence="6">
    <location>
        <begin position="8"/>
        <end position="212"/>
    </location>
</feature>